<keyword evidence="1" id="KW-1133">Transmembrane helix</keyword>
<feature type="transmembrane region" description="Helical" evidence="1">
    <location>
        <begin position="46"/>
        <end position="63"/>
    </location>
</feature>
<gene>
    <name evidence="2" type="ORF">S01H1_46305</name>
</gene>
<protein>
    <submittedName>
        <fullName evidence="2">Uncharacterized protein</fullName>
    </submittedName>
</protein>
<keyword evidence="1" id="KW-0472">Membrane</keyword>
<evidence type="ECO:0000313" key="2">
    <source>
        <dbReference type="EMBL" id="GAG06878.1"/>
    </source>
</evidence>
<dbReference type="AlphaFoldDB" id="X0V2W3"/>
<name>X0V2W3_9ZZZZ</name>
<reference evidence="2" key="1">
    <citation type="journal article" date="2014" name="Front. Microbiol.">
        <title>High frequency of phylogenetically diverse reductive dehalogenase-homologous genes in deep subseafloor sedimentary metagenomes.</title>
        <authorList>
            <person name="Kawai M."/>
            <person name="Futagami T."/>
            <person name="Toyoda A."/>
            <person name="Takaki Y."/>
            <person name="Nishi S."/>
            <person name="Hori S."/>
            <person name="Arai W."/>
            <person name="Tsubouchi T."/>
            <person name="Morono Y."/>
            <person name="Uchiyama I."/>
            <person name="Ito T."/>
            <person name="Fujiyama A."/>
            <person name="Inagaki F."/>
            <person name="Takami H."/>
        </authorList>
    </citation>
    <scope>NUCLEOTIDE SEQUENCE</scope>
    <source>
        <strain evidence="2">Expedition CK06-06</strain>
    </source>
</reference>
<comment type="caution">
    <text evidence="2">The sequence shown here is derived from an EMBL/GenBank/DDBJ whole genome shotgun (WGS) entry which is preliminary data.</text>
</comment>
<sequence>MIKMISNKKGAGMLALMILAPFIGIIILNLFFGISVLVLVTKYGNILAVAFAIILFLILIKFLRKRTVY</sequence>
<proteinExistence type="predicted"/>
<dbReference type="EMBL" id="BARS01029646">
    <property type="protein sequence ID" value="GAG06878.1"/>
    <property type="molecule type" value="Genomic_DNA"/>
</dbReference>
<keyword evidence="1" id="KW-0812">Transmembrane</keyword>
<feature type="transmembrane region" description="Helical" evidence="1">
    <location>
        <begin position="12"/>
        <end position="40"/>
    </location>
</feature>
<evidence type="ECO:0000256" key="1">
    <source>
        <dbReference type="SAM" id="Phobius"/>
    </source>
</evidence>
<organism evidence="2">
    <name type="scientific">marine sediment metagenome</name>
    <dbReference type="NCBI Taxonomy" id="412755"/>
    <lineage>
        <taxon>unclassified sequences</taxon>
        <taxon>metagenomes</taxon>
        <taxon>ecological metagenomes</taxon>
    </lineage>
</organism>
<accession>X0V2W3</accession>